<feature type="domain" description="Bacterial type II secretion system protein E" evidence="4">
    <location>
        <begin position="110"/>
        <end position="274"/>
    </location>
</feature>
<dbReference type="PANTHER" id="PTHR30258:SF3">
    <property type="entry name" value="SLL1921 PROTEIN"/>
    <property type="match status" value="1"/>
</dbReference>
<evidence type="ECO:0000313" key="6">
    <source>
        <dbReference type="Proteomes" id="UP000285324"/>
    </source>
</evidence>
<dbReference type="EMBL" id="QVXO01000003">
    <property type="protein sequence ID" value="RPJ93284.1"/>
    <property type="molecule type" value="Genomic_DNA"/>
</dbReference>
<gene>
    <name evidence="5" type="ORF">DY367_02855</name>
</gene>
<evidence type="ECO:0000313" key="5">
    <source>
        <dbReference type="EMBL" id="RPJ93284.1"/>
    </source>
</evidence>
<dbReference type="PANTHER" id="PTHR30258">
    <property type="entry name" value="TYPE II SECRETION SYSTEM PROTEIN GSPE-RELATED"/>
    <property type="match status" value="1"/>
</dbReference>
<name>A0A0D6IRJ0_ALCXX</name>
<keyword evidence="3" id="KW-0067">ATP-binding</keyword>
<dbReference type="GO" id="GO:0005886">
    <property type="term" value="C:plasma membrane"/>
    <property type="evidence" value="ECO:0007669"/>
    <property type="project" value="TreeGrafter"/>
</dbReference>
<dbReference type="InterPro" id="IPR027417">
    <property type="entry name" value="P-loop_NTPase"/>
</dbReference>
<dbReference type="GO" id="GO:0016887">
    <property type="term" value="F:ATP hydrolysis activity"/>
    <property type="evidence" value="ECO:0007669"/>
    <property type="project" value="TreeGrafter"/>
</dbReference>
<evidence type="ECO:0000256" key="1">
    <source>
        <dbReference type="ARBA" id="ARBA00006611"/>
    </source>
</evidence>
<dbReference type="AlphaFoldDB" id="A0A0D6IRJ0"/>
<evidence type="ECO:0000256" key="2">
    <source>
        <dbReference type="ARBA" id="ARBA00022741"/>
    </source>
</evidence>
<evidence type="ECO:0000259" key="4">
    <source>
        <dbReference type="Pfam" id="PF00437"/>
    </source>
</evidence>
<protein>
    <submittedName>
        <fullName evidence="5">Twitching motility protein</fullName>
    </submittedName>
</protein>
<evidence type="ECO:0000256" key="3">
    <source>
        <dbReference type="ARBA" id="ARBA00022840"/>
    </source>
</evidence>
<reference evidence="5 6" key="1">
    <citation type="submission" date="2018-08" db="EMBL/GenBank/DDBJ databases">
        <title>Achromobacter xylosoxidans Genome sequencing and assembly.</title>
        <authorList>
            <person name="Wang R."/>
            <person name="Rensing C."/>
            <person name="Li Y."/>
        </authorList>
    </citation>
    <scope>NUCLEOTIDE SEQUENCE [LARGE SCALE GENOMIC DNA]</scope>
    <source>
        <strain evidence="5 6">GD003A</strain>
    </source>
</reference>
<comment type="similarity">
    <text evidence="1">Belongs to the GSP E family.</text>
</comment>
<proteinExistence type="inferred from homology"/>
<keyword evidence="2" id="KW-0547">Nucleotide-binding</keyword>
<organism evidence="5 6">
    <name type="scientific">Alcaligenes xylosoxydans xylosoxydans</name>
    <name type="common">Achromobacter xylosoxidans</name>
    <dbReference type="NCBI Taxonomy" id="85698"/>
    <lineage>
        <taxon>Bacteria</taxon>
        <taxon>Pseudomonadati</taxon>
        <taxon>Pseudomonadota</taxon>
        <taxon>Betaproteobacteria</taxon>
        <taxon>Burkholderiales</taxon>
        <taxon>Alcaligenaceae</taxon>
        <taxon>Achromobacter</taxon>
    </lineage>
</organism>
<dbReference type="GO" id="GO:0005524">
    <property type="term" value="F:ATP binding"/>
    <property type="evidence" value="ECO:0007669"/>
    <property type="project" value="UniProtKB-KW"/>
</dbReference>
<dbReference type="Pfam" id="PF00437">
    <property type="entry name" value="T2SSE"/>
    <property type="match status" value="1"/>
</dbReference>
<dbReference type="SUPFAM" id="SSF52540">
    <property type="entry name" value="P-loop containing nucleoside triphosphate hydrolases"/>
    <property type="match status" value="1"/>
</dbReference>
<dbReference type="OrthoDB" id="5442742at2"/>
<accession>A0A0D6IRJ0</accession>
<dbReference type="RefSeq" id="WP_006225788.1">
    <property type="nucleotide sequence ID" value="NZ_AP028040.1"/>
</dbReference>
<dbReference type="KEGG" id="axx:ERS451415_05734"/>
<sequence length="331" mass="36183">MDNTPVTLEEATSLLDLRFVDMIIGPDYAELRELEGSQSLSDKVPGHLQADVNLLRQQCRQALRTLTKSEFTATLGEEKFRVTQLFDVDSQDIFILARADVKTRPLRSLGMADRLFNHLIQPKLSGLVVVSGGMRHGKTSTADAIFIDRLERHGGLGIALADPPETSLNGMHGRGRAIQIEVAREHGGYQEQLMRGLRSRANIFYLGETRDPSSAIEVVRVSGNGWPVLTTLHADSPELTFTKLQSLCAGSGASVESFNAMLADNISAVIHQQLETVKTGTGIAKRLQINWLVLDGKEDTAIRAKIRKGDFAGLNTEIAAQKAAAIFGNRL</sequence>
<dbReference type="InterPro" id="IPR001482">
    <property type="entry name" value="T2SS/T4SS_dom"/>
</dbReference>
<dbReference type="Proteomes" id="UP000285324">
    <property type="component" value="Unassembled WGS sequence"/>
</dbReference>
<dbReference type="Gene3D" id="3.40.50.300">
    <property type="entry name" value="P-loop containing nucleotide triphosphate hydrolases"/>
    <property type="match status" value="1"/>
</dbReference>
<comment type="caution">
    <text evidence="5">The sequence shown here is derived from an EMBL/GenBank/DDBJ whole genome shotgun (WGS) entry which is preliminary data.</text>
</comment>